<dbReference type="Gene3D" id="3.40.960.10">
    <property type="entry name" value="VSR Endonuclease"/>
    <property type="match status" value="1"/>
</dbReference>
<evidence type="ECO:0000313" key="4">
    <source>
        <dbReference type="Proteomes" id="UP000732378"/>
    </source>
</evidence>
<name>A0ABS2M6N0_9ACTN</name>
<sequence length="313" mass="35260">MAQIIDLGHSLPLDRPFTTAEAYDHGLGDRQLRRMVEHGWLRRPAHGVYVVGALEDSLELRCAVLRLVVPDDAFLCDHTAAWLHAGERALAPNDHLATPELACFRRAGRLKRSTVRSGERAVRDSDLVEVHGLVVTTPLRTALDLGRLPRSNDVRLHGMDTMLSLGDFEHGELLAGVDRFAGQRGVVALRALVRMADGGSESFGESALRLRWHEAGLPRPVTQLEVARDDGAAYRIDMGLAEERTGAEYDGEDFHSSPEQREHDLGRRSWLHQASWTIEVFRRRCVFGPEQDVQRRLRALHESITSNRRRHYL</sequence>
<evidence type="ECO:0000259" key="1">
    <source>
        <dbReference type="Pfam" id="PF09407"/>
    </source>
</evidence>
<organism evidence="3 4">
    <name type="scientific">Nocardioides salarius</name>
    <dbReference type="NCBI Taxonomy" id="374513"/>
    <lineage>
        <taxon>Bacteria</taxon>
        <taxon>Bacillati</taxon>
        <taxon>Actinomycetota</taxon>
        <taxon>Actinomycetes</taxon>
        <taxon>Propionibacteriales</taxon>
        <taxon>Nocardioidaceae</taxon>
        <taxon>Nocardioides</taxon>
    </lineage>
</organism>
<dbReference type="EMBL" id="JAFBBZ010000001">
    <property type="protein sequence ID" value="MBM7506858.1"/>
    <property type="molecule type" value="Genomic_DNA"/>
</dbReference>
<feature type="domain" description="AbiEi antitoxin N-terminal" evidence="2">
    <location>
        <begin position="17"/>
        <end position="51"/>
    </location>
</feature>
<keyword evidence="4" id="KW-1185">Reference proteome</keyword>
<protein>
    <recommendedName>
        <fullName evidence="5">Type IV toxin-antitoxin system AbiEi family antitoxin domain-containing protein</fullName>
    </recommendedName>
</protein>
<dbReference type="InterPro" id="IPR018547">
    <property type="entry name" value="AbiEi_C"/>
</dbReference>
<evidence type="ECO:0008006" key="5">
    <source>
        <dbReference type="Google" id="ProtNLM"/>
    </source>
</evidence>
<accession>A0ABS2M6N0</accession>
<dbReference type="Proteomes" id="UP000732378">
    <property type="component" value="Unassembled WGS sequence"/>
</dbReference>
<feature type="domain" description="AbiEi antitoxin C-terminal" evidence="1">
    <location>
        <begin position="78"/>
        <end position="151"/>
    </location>
</feature>
<comment type="caution">
    <text evidence="3">The sequence shown here is derived from an EMBL/GenBank/DDBJ whole genome shotgun (WGS) entry which is preliminary data.</text>
</comment>
<dbReference type="InterPro" id="IPR025159">
    <property type="entry name" value="AbiEi_N"/>
</dbReference>
<dbReference type="Pfam" id="PF09407">
    <property type="entry name" value="AbiEi_1"/>
    <property type="match status" value="1"/>
</dbReference>
<reference evidence="3 4" key="1">
    <citation type="submission" date="2021-01" db="EMBL/GenBank/DDBJ databases">
        <title>Sequencing the genomes of 1000 actinobacteria strains.</title>
        <authorList>
            <person name="Klenk H.-P."/>
        </authorList>
    </citation>
    <scope>NUCLEOTIDE SEQUENCE [LARGE SCALE GENOMIC DNA]</scope>
    <source>
        <strain evidence="3 4">DSM 18239</strain>
    </source>
</reference>
<dbReference type="Pfam" id="PF13338">
    <property type="entry name" value="AbiEi_4"/>
    <property type="match status" value="1"/>
</dbReference>
<proteinExistence type="predicted"/>
<dbReference type="RefSeq" id="WP_193667986.1">
    <property type="nucleotide sequence ID" value="NZ_JACDTV010000003.1"/>
</dbReference>
<gene>
    <name evidence="3" type="ORF">JOE61_000672</name>
</gene>
<evidence type="ECO:0000259" key="2">
    <source>
        <dbReference type="Pfam" id="PF13338"/>
    </source>
</evidence>
<evidence type="ECO:0000313" key="3">
    <source>
        <dbReference type="EMBL" id="MBM7506858.1"/>
    </source>
</evidence>